<feature type="region of interest" description="Disordered" evidence="1">
    <location>
        <begin position="289"/>
        <end position="369"/>
    </location>
</feature>
<dbReference type="InterPro" id="IPR004252">
    <property type="entry name" value="Probable_transposase_24"/>
</dbReference>
<dbReference type="AlphaFoldDB" id="A0A067KKJ0"/>
<gene>
    <name evidence="2" type="ORF">JCGZ_08971</name>
</gene>
<keyword evidence="3" id="KW-1185">Reference proteome</keyword>
<proteinExistence type="predicted"/>
<dbReference type="STRING" id="180498.A0A067KKJ0"/>
<accession>A0A067KKJ0</accession>
<sequence length="369" mass="41155">MARGRAFDSDASGSGSRGAFVTSIAASSDPRITLSLVAGHIYPSSRAARQILKIIKLQLHKEGYTWDAVPQEVRDFYWEEFQKHFIWDEAITAMLKVAWEKICADRYADFTYRMRKSGKKQQCVSQEIWESWQKAWEDPAFKRKREIFAQNRRSETGGDGAGPSRHTGGSISAIETARLLAKELGREPTPIEVFTYTHTNDHYLNTFVDRRAVSFNENYTTARERIVTSQTDESEAESRIDEVALYLEAVGGEKKRKHRTIARVTELRAHVVDQQRQIVDLRAHVMRLSGEPGAGTSSSDPAPATDRNVSTSQQQPLPAPDPDAADDTLVTPSGATSHPAGTPPGDQTSGDPTSDPADEQQRRFDFAPF</sequence>
<feature type="compositionally biased region" description="Basic and acidic residues" evidence="1">
    <location>
        <begin position="359"/>
        <end position="369"/>
    </location>
</feature>
<dbReference type="EMBL" id="KK914482">
    <property type="protein sequence ID" value="KDP35533.1"/>
    <property type="molecule type" value="Genomic_DNA"/>
</dbReference>
<dbReference type="OrthoDB" id="1302510at2759"/>
<organism evidence="2 3">
    <name type="scientific">Jatropha curcas</name>
    <name type="common">Barbados nut</name>
    <dbReference type="NCBI Taxonomy" id="180498"/>
    <lineage>
        <taxon>Eukaryota</taxon>
        <taxon>Viridiplantae</taxon>
        <taxon>Streptophyta</taxon>
        <taxon>Embryophyta</taxon>
        <taxon>Tracheophyta</taxon>
        <taxon>Spermatophyta</taxon>
        <taxon>Magnoliopsida</taxon>
        <taxon>eudicotyledons</taxon>
        <taxon>Gunneridae</taxon>
        <taxon>Pentapetalae</taxon>
        <taxon>rosids</taxon>
        <taxon>fabids</taxon>
        <taxon>Malpighiales</taxon>
        <taxon>Euphorbiaceae</taxon>
        <taxon>Crotonoideae</taxon>
        <taxon>Jatropheae</taxon>
        <taxon>Jatropha</taxon>
    </lineage>
</organism>
<dbReference type="Proteomes" id="UP000027138">
    <property type="component" value="Unassembled WGS sequence"/>
</dbReference>
<evidence type="ECO:0000256" key="1">
    <source>
        <dbReference type="SAM" id="MobiDB-lite"/>
    </source>
</evidence>
<name>A0A067KKJ0_JATCU</name>
<reference evidence="2 3" key="1">
    <citation type="journal article" date="2014" name="PLoS ONE">
        <title>Global Analysis of Gene Expression Profiles in Physic Nut (Jatropha curcas L.) Seedlings Exposed to Salt Stress.</title>
        <authorList>
            <person name="Zhang L."/>
            <person name="Zhang C."/>
            <person name="Wu P."/>
            <person name="Chen Y."/>
            <person name="Li M."/>
            <person name="Jiang H."/>
            <person name="Wu G."/>
        </authorList>
    </citation>
    <scope>NUCLEOTIDE SEQUENCE [LARGE SCALE GENOMIC DNA]</scope>
    <source>
        <strain evidence="3">cv. GZQX0401</strain>
        <tissue evidence="2">Young leaves</tissue>
    </source>
</reference>
<evidence type="ECO:0000313" key="2">
    <source>
        <dbReference type="EMBL" id="KDP35533.1"/>
    </source>
</evidence>
<protein>
    <submittedName>
        <fullName evidence="2">Uncharacterized protein</fullName>
    </submittedName>
</protein>
<evidence type="ECO:0000313" key="3">
    <source>
        <dbReference type="Proteomes" id="UP000027138"/>
    </source>
</evidence>
<dbReference type="Pfam" id="PF03004">
    <property type="entry name" value="Transposase_24"/>
    <property type="match status" value="1"/>
</dbReference>